<dbReference type="OrthoDB" id="2012664at2759"/>
<dbReference type="Proteomes" id="UP000250235">
    <property type="component" value="Unassembled WGS sequence"/>
</dbReference>
<dbReference type="EMBL" id="KV016231">
    <property type="protein sequence ID" value="KZV20011.1"/>
    <property type="molecule type" value="Genomic_DNA"/>
</dbReference>
<evidence type="ECO:0000313" key="1">
    <source>
        <dbReference type="EMBL" id="KZV20011.1"/>
    </source>
</evidence>
<protein>
    <submittedName>
        <fullName evidence="1">Uncharacterized protein</fullName>
    </submittedName>
</protein>
<organism evidence="1 2">
    <name type="scientific">Dorcoceras hygrometricum</name>
    <dbReference type="NCBI Taxonomy" id="472368"/>
    <lineage>
        <taxon>Eukaryota</taxon>
        <taxon>Viridiplantae</taxon>
        <taxon>Streptophyta</taxon>
        <taxon>Embryophyta</taxon>
        <taxon>Tracheophyta</taxon>
        <taxon>Spermatophyta</taxon>
        <taxon>Magnoliopsida</taxon>
        <taxon>eudicotyledons</taxon>
        <taxon>Gunneridae</taxon>
        <taxon>Pentapetalae</taxon>
        <taxon>asterids</taxon>
        <taxon>lamiids</taxon>
        <taxon>Lamiales</taxon>
        <taxon>Gesneriaceae</taxon>
        <taxon>Didymocarpoideae</taxon>
        <taxon>Trichosporeae</taxon>
        <taxon>Loxocarpinae</taxon>
        <taxon>Dorcoceras</taxon>
    </lineage>
</organism>
<evidence type="ECO:0000313" key="2">
    <source>
        <dbReference type="Proteomes" id="UP000250235"/>
    </source>
</evidence>
<keyword evidence="2" id="KW-1185">Reference proteome</keyword>
<reference evidence="1 2" key="1">
    <citation type="journal article" date="2015" name="Proc. Natl. Acad. Sci. U.S.A.">
        <title>The resurrection genome of Boea hygrometrica: A blueprint for survival of dehydration.</title>
        <authorList>
            <person name="Xiao L."/>
            <person name="Yang G."/>
            <person name="Zhang L."/>
            <person name="Yang X."/>
            <person name="Zhao S."/>
            <person name="Ji Z."/>
            <person name="Zhou Q."/>
            <person name="Hu M."/>
            <person name="Wang Y."/>
            <person name="Chen M."/>
            <person name="Xu Y."/>
            <person name="Jin H."/>
            <person name="Xiao X."/>
            <person name="Hu G."/>
            <person name="Bao F."/>
            <person name="Hu Y."/>
            <person name="Wan P."/>
            <person name="Li L."/>
            <person name="Deng X."/>
            <person name="Kuang T."/>
            <person name="Xiang C."/>
            <person name="Zhu J.K."/>
            <person name="Oliver M.J."/>
            <person name="He Y."/>
        </authorList>
    </citation>
    <scope>NUCLEOTIDE SEQUENCE [LARGE SCALE GENOMIC DNA]</scope>
    <source>
        <strain evidence="2">cv. XS01</strain>
    </source>
</reference>
<sequence>MYWLSKTSQEDRNKCKQVILEERNGKKNKRMEEENCRAGVNIYVDEEDHEVEGIDGIKKPLPLGTIDRYASAISPENFGSSGVKCFAKKISMTNEGKSAYSTVMSMNFWNGVTLCLRIFVPLIRVLRLVDGDRKPSMGFIYGEIV</sequence>
<name>A0A2Z7ALD9_9LAMI</name>
<proteinExistence type="predicted"/>
<gene>
    <name evidence="1" type="ORF">F511_28911</name>
</gene>
<accession>A0A2Z7ALD9</accession>
<dbReference type="AlphaFoldDB" id="A0A2Z7ALD9"/>